<dbReference type="PROSITE" id="PS00102">
    <property type="entry name" value="PHOSPHORYLASE"/>
    <property type="match status" value="1"/>
</dbReference>
<dbReference type="PANTHER" id="PTHR11468:SF3">
    <property type="entry name" value="GLYCOGEN PHOSPHORYLASE, LIVER FORM"/>
    <property type="match status" value="1"/>
</dbReference>
<evidence type="ECO:0000256" key="8">
    <source>
        <dbReference type="ARBA" id="ARBA00022679"/>
    </source>
</evidence>
<evidence type="ECO:0000256" key="1">
    <source>
        <dbReference type="ARBA" id="ARBA00001275"/>
    </source>
</evidence>
<keyword evidence="10 13" id="KW-0119">Carbohydrate metabolism</keyword>
<dbReference type="Pfam" id="PF00343">
    <property type="entry name" value="Phosphorylase"/>
    <property type="match status" value="1"/>
</dbReference>
<reference evidence="15" key="1">
    <citation type="submission" date="2016-10" db="EMBL/GenBank/DDBJ databases">
        <authorList>
            <person name="Varghese N."/>
            <person name="Submissions S."/>
        </authorList>
    </citation>
    <scope>NUCLEOTIDE SEQUENCE [LARGE SCALE GENOMIC DNA]</scope>
    <source>
        <strain evidence="15">VPI 5359</strain>
    </source>
</reference>
<organism evidence="14 15">
    <name type="scientific">Eubacterium barkeri</name>
    <name type="common">Clostridium barkeri</name>
    <dbReference type="NCBI Taxonomy" id="1528"/>
    <lineage>
        <taxon>Bacteria</taxon>
        <taxon>Bacillati</taxon>
        <taxon>Bacillota</taxon>
        <taxon>Clostridia</taxon>
        <taxon>Eubacteriales</taxon>
        <taxon>Eubacteriaceae</taxon>
        <taxon>Eubacterium</taxon>
    </lineage>
</organism>
<evidence type="ECO:0000313" key="14">
    <source>
        <dbReference type="EMBL" id="SDX53303.1"/>
    </source>
</evidence>
<dbReference type="EC" id="2.4.1.1" evidence="13"/>
<protein>
    <recommendedName>
        <fullName evidence="13">Alpha-1,4 glucan phosphorylase</fullName>
        <ecNumber evidence="13">2.4.1.1</ecNumber>
    </recommendedName>
</protein>
<comment type="function">
    <text evidence="11">Phosphorylase is an important allosteric enzyme in carbohydrate metabolism. Enzymes from different sources differ in their regulatory mechanisms and in their natural substrates. However, all known phosphorylases share catalytic and structural properties.</text>
</comment>
<dbReference type="FunFam" id="3.40.50.2000:FF:000153">
    <property type="entry name" value="Alpha-1,4 glucan phosphorylase"/>
    <property type="match status" value="1"/>
</dbReference>
<keyword evidence="6" id="KW-0021">Allosteric enzyme</keyword>
<name>A0A1H3CGP9_EUBBA</name>
<gene>
    <name evidence="14" type="ORF">SAMN04488579_10397</name>
</gene>
<keyword evidence="15" id="KW-1185">Reference proteome</keyword>
<dbReference type="PANTHER" id="PTHR11468">
    <property type="entry name" value="GLYCOGEN PHOSPHORYLASE"/>
    <property type="match status" value="1"/>
</dbReference>
<evidence type="ECO:0000256" key="5">
    <source>
        <dbReference type="ARBA" id="ARBA00022490"/>
    </source>
</evidence>
<evidence type="ECO:0000256" key="3">
    <source>
        <dbReference type="ARBA" id="ARBA00004496"/>
    </source>
</evidence>
<dbReference type="CDD" id="cd04300">
    <property type="entry name" value="GT35_Glycogen_Phosphorylase"/>
    <property type="match status" value="1"/>
</dbReference>
<keyword evidence="9 12" id="KW-0663">Pyridoxal phosphate</keyword>
<feature type="modified residue" description="N6-(pyridoxal phosphate)lysine" evidence="12">
    <location>
        <position position="669"/>
    </location>
</feature>
<comment type="catalytic activity">
    <reaction evidence="1 13">
        <text>[(1-&gt;4)-alpha-D-glucosyl](n) + phosphate = [(1-&gt;4)-alpha-D-glucosyl](n-1) + alpha-D-glucose 1-phosphate</text>
        <dbReference type="Rhea" id="RHEA:41732"/>
        <dbReference type="Rhea" id="RHEA-COMP:9584"/>
        <dbReference type="Rhea" id="RHEA-COMP:9586"/>
        <dbReference type="ChEBI" id="CHEBI:15444"/>
        <dbReference type="ChEBI" id="CHEBI:43474"/>
        <dbReference type="ChEBI" id="CHEBI:58601"/>
        <dbReference type="EC" id="2.4.1.1"/>
    </reaction>
</comment>
<dbReference type="Gene3D" id="3.40.50.2000">
    <property type="entry name" value="Glycogen Phosphorylase B"/>
    <property type="match status" value="2"/>
</dbReference>
<dbReference type="EMBL" id="FNOU01000003">
    <property type="protein sequence ID" value="SDX53303.1"/>
    <property type="molecule type" value="Genomic_DNA"/>
</dbReference>
<evidence type="ECO:0000313" key="15">
    <source>
        <dbReference type="Proteomes" id="UP000199652"/>
    </source>
</evidence>
<evidence type="ECO:0000256" key="6">
    <source>
        <dbReference type="ARBA" id="ARBA00022533"/>
    </source>
</evidence>
<dbReference type="PIRSF" id="PIRSF000460">
    <property type="entry name" value="Pprylas_GlgP"/>
    <property type="match status" value="1"/>
</dbReference>
<dbReference type="GO" id="GO:0030170">
    <property type="term" value="F:pyridoxal phosphate binding"/>
    <property type="evidence" value="ECO:0007669"/>
    <property type="project" value="InterPro"/>
</dbReference>
<dbReference type="OrthoDB" id="9760804at2"/>
<keyword evidence="7 13" id="KW-0328">Glycosyltransferase</keyword>
<evidence type="ECO:0000256" key="12">
    <source>
        <dbReference type="PIRSR" id="PIRSR000460-1"/>
    </source>
</evidence>
<dbReference type="STRING" id="1528.SAMN04488579_10397"/>
<evidence type="ECO:0000256" key="13">
    <source>
        <dbReference type="RuleBase" id="RU000587"/>
    </source>
</evidence>
<keyword evidence="5" id="KW-0963">Cytoplasm</keyword>
<comment type="cofactor">
    <cofactor evidence="2 13">
        <name>pyridoxal 5'-phosphate</name>
        <dbReference type="ChEBI" id="CHEBI:597326"/>
    </cofactor>
</comment>
<dbReference type="InterPro" id="IPR000811">
    <property type="entry name" value="Glyco_trans_35"/>
</dbReference>
<evidence type="ECO:0000256" key="11">
    <source>
        <dbReference type="ARBA" id="ARBA00025174"/>
    </source>
</evidence>
<dbReference type="GO" id="GO:0005980">
    <property type="term" value="P:glycogen catabolic process"/>
    <property type="evidence" value="ECO:0007669"/>
    <property type="project" value="TreeGrafter"/>
</dbReference>
<dbReference type="AlphaFoldDB" id="A0A1H3CGP9"/>
<accession>A0A1H3CGP9</accession>
<comment type="subcellular location">
    <subcellularLocation>
        <location evidence="3">Cytoplasm</location>
    </subcellularLocation>
</comment>
<evidence type="ECO:0000256" key="7">
    <source>
        <dbReference type="ARBA" id="ARBA00022676"/>
    </source>
</evidence>
<dbReference type="GO" id="GO:0005737">
    <property type="term" value="C:cytoplasm"/>
    <property type="evidence" value="ECO:0007669"/>
    <property type="project" value="UniProtKB-SubCell"/>
</dbReference>
<dbReference type="NCBIfam" id="TIGR02093">
    <property type="entry name" value="P_ylase"/>
    <property type="match status" value="1"/>
</dbReference>
<dbReference type="SUPFAM" id="SSF53756">
    <property type="entry name" value="UDP-Glycosyltransferase/glycogen phosphorylase"/>
    <property type="match status" value="1"/>
</dbReference>
<comment type="similarity">
    <text evidence="4 13">Belongs to the glycogen phosphorylase family.</text>
</comment>
<evidence type="ECO:0000256" key="4">
    <source>
        <dbReference type="ARBA" id="ARBA00006047"/>
    </source>
</evidence>
<keyword evidence="8 13" id="KW-0808">Transferase</keyword>
<dbReference type="Proteomes" id="UP000199652">
    <property type="component" value="Unassembled WGS sequence"/>
</dbReference>
<dbReference type="RefSeq" id="WP_090243351.1">
    <property type="nucleotide sequence ID" value="NZ_FNOU01000003.1"/>
</dbReference>
<dbReference type="GO" id="GO:0008184">
    <property type="term" value="F:glycogen phosphorylase activity"/>
    <property type="evidence" value="ECO:0007669"/>
    <property type="project" value="InterPro"/>
</dbReference>
<dbReference type="InterPro" id="IPR011833">
    <property type="entry name" value="Glycg_phsphrylas"/>
</dbReference>
<dbReference type="FunFam" id="3.40.50.2000:FF:000003">
    <property type="entry name" value="Alpha-1,4 glucan phosphorylase"/>
    <property type="match status" value="1"/>
</dbReference>
<comment type="function">
    <text evidence="13">Allosteric enzyme that catalyzes the rate-limiting step in glycogen catabolism, the phosphorolytic cleavage of glycogen to produce glucose-1-phosphate, and plays a central role in maintaining cellular and organismal glucose homeostasis.</text>
</comment>
<sequence length="817" mass="92964">MTKNTHTLTGKALAKEKAIFKDAFIKKVEEVSGEKFAESSTQNQYDALAELVMETISAEWAENNSRNRTNPDKQIYFFSIEFLIGRLLRSYINNLGWDVIVPDVLGELGLDYEKIQEREHDPALGNGGLGRLMACFLDSTAAMDFPGHGNGIRYKYGLFQQKIVDNEQVEIADNWLRNGYPFEIAKPEKSVIVKYKGDVRTEMVGEKMVFIHENYEPVLAVPYDVPIKGYHNDTVNSLRLWSAQPVEDFDLNTFNQGHFIKAMQRKSEAEAISQVLYPSDNGFEGQQLRLKQEYFFVCAGLKRIVRRYKKHNNGSMDGFADKICIHINDTHPALCVPELMRILIDEENYAWDDAWNITVGAISFTNHTVLPEALEKWPIDMLKELLPRVYQIIEEINRRFVNDMNWFYPDQEARNYNISILKDGQVHMAHLAIIGSHSVNGVAALHSKILREETFKDFYAVFPERFHSVTNGVTPRRFLMAADADLKDLITDTIGDSWTEANNLSALEALLPYANDGAFKNKLALVKRQNKERFARYVKEHQGIILNPDSIFDIQVKRIHEYKRQLLNALHIIHLYNKLRSNPNADIVPKTFIFAGKAAPSYYYAKEVIKLINVLAHKINHDPQMGDKLKVVFVPNFNVSSAEIIYPAAEISEQISTAGKEASGTGNMKFMMNGALTLGTMDGANIEIAEAVGMDNVFTFGLSDVEVAGFNAHGGYRSLDIYEQDPRVQEVMNQLINGFLDGTTFQSIYDSLLLHNDAYFVLKDFASYADIQEVSSQVYRDQTRWLSMSTINIAKSGIFSSDRSIADYQKEIWKIKE</sequence>
<evidence type="ECO:0000256" key="9">
    <source>
        <dbReference type="ARBA" id="ARBA00022898"/>
    </source>
</evidence>
<evidence type="ECO:0000256" key="2">
    <source>
        <dbReference type="ARBA" id="ARBA00001933"/>
    </source>
</evidence>
<evidence type="ECO:0000256" key="10">
    <source>
        <dbReference type="ARBA" id="ARBA00023277"/>
    </source>
</evidence>
<dbReference type="InterPro" id="IPR035090">
    <property type="entry name" value="Pyridoxal_P_attach_site"/>
</dbReference>
<proteinExistence type="inferred from homology"/>